<dbReference type="EMBL" id="MN740943">
    <property type="protein sequence ID" value="QHU18943.1"/>
    <property type="molecule type" value="Genomic_DNA"/>
</dbReference>
<evidence type="ECO:0000313" key="1">
    <source>
        <dbReference type="EMBL" id="QHU18943.1"/>
    </source>
</evidence>
<organism evidence="1">
    <name type="scientific">viral metagenome</name>
    <dbReference type="NCBI Taxonomy" id="1070528"/>
    <lineage>
        <taxon>unclassified sequences</taxon>
        <taxon>metagenomes</taxon>
        <taxon>organismal metagenomes</taxon>
    </lineage>
</organism>
<proteinExistence type="predicted"/>
<protein>
    <submittedName>
        <fullName evidence="1">Uncharacterized protein</fullName>
    </submittedName>
</protein>
<accession>A0A6C0KNU3</accession>
<sequence length="108" mass="13018">MVSQIFKKQIPNLMIIKLLDDIAIKCDKCYVLNNNAFKKGIFNSVIDNFILECKPYYYSSKQKYLERKLTYNSFITIIRQICNNNKINYKSQIKYDHSNYDILYYIFI</sequence>
<dbReference type="AlphaFoldDB" id="A0A6C0KNU3"/>
<reference evidence="1" key="1">
    <citation type="journal article" date="2020" name="Nature">
        <title>Giant virus diversity and host interactions through global metagenomics.</title>
        <authorList>
            <person name="Schulz F."/>
            <person name="Roux S."/>
            <person name="Paez-Espino D."/>
            <person name="Jungbluth S."/>
            <person name="Walsh D.A."/>
            <person name="Denef V.J."/>
            <person name="McMahon K.D."/>
            <person name="Konstantinidis K.T."/>
            <person name="Eloe-Fadrosh E.A."/>
            <person name="Kyrpides N.C."/>
            <person name="Woyke T."/>
        </authorList>
    </citation>
    <scope>NUCLEOTIDE SEQUENCE</scope>
    <source>
        <strain evidence="1">GVMAG-S-3300013014-104</strain>
    </source>
</reference>
<name>A0A6C0KNU3_9ZZZZ</name>